<comment type="caution">
    <text evidence="1">The sequence shown here is derived from an EMBL/GenBank/DDBJ whole genome shotgun (WGS) entry which is preliminary data.</text>
</comment>
<dbReference type="Proteomes" id="UP000230557">
    <property type="component" value="Unassembled WGS sequence"/>
</dbReference>
<accession>A0A2H0VH15</accession>
<evidence type="ECO:0000313" key="1">
    <source>
        <dbReference type="EMBL" id="PIR97649.1"/>
    </source>
</evidence>
<gene>
    <name evidence="1" type="ORF">COT91_00285</name>
</gene>
<proteinExistence type="predicted"/>
<evidence type="ECO:0000313" key="2">
    <source>
        <dbReference type="Proteomes" id="UP000230557"/>
    </source>
</evidence>
<sequence>MTFGQVNQSRANLADSATRNSKCIRFLDLRVAFKVVIAGSIKYVKNTKKFLQVFVFANFILK</sequence>
<name>A0A2H0VH15_9BACT</name>
<dbReference type="EMBL" id="PFAJ01000005">
    <property type="protein sequence ID" value="PIR97649.1"/>
    <property type="molecule type" value="Genomic_DNA"/>
</dbReference>
<reference evidence="2" key="1">
    <citation type="submission" date="2017-09" db="EMBL/GenBank/DDBJ databases">
        <title>Depth-based differentiation of microbial function through sediment-hosted aquifers and enrichment of novel symbionts in the deep terrestrial subsurface.</title>
        <authorList>
            <person name="Probst A.J."/>
            <person name="Ladd B."/>
            <person name="Jarett J.K."/>
            <person name="Geller-Mcgrath D.E."/>
            <person name="Sieber C.M.K."/>
            <person name="Emerson J.B."/>
            <person name="Anantharaman K."/>
            <person name="Thomas B.C."/>
            <person name="Malmstrom R."/>
            <person name="Stieglmeier M."/>
            <person name="Klingl A."/>
            <person name="Woyke T."/>
            <person name="Ryan C.M."/>
            <person name="Banfield J.F."/>
        </authorList>
    </citation>
    <scope>NUCLEOTIDE SEQUENCE [LARGE SCALE GENOMIC DNA]</scope>
</reference>
<dbReference type="AlphaFoldDB" id="A0A2H0VH15"/>
<organism evidence="1 2">
    <name type="scientific">Candidatus Doudnabacteria bacterium CG10_big_fil_rev_8_21_14_0_10_41_10</name>
    <dbReference type="NCBI Taxonomy" id="1974551"/>
    <lineage>
        <taxon>Bacteria</taxon>
        <taxon>Candidatus Doudnaibacteriota</taxon>
    </lineage>
</organism>
<protein>
    <submittedName>
        <fullName evidence="1">Uncharacterized protein</fullName>
    </submittedName>
</protein>